<dbReference type="Pfam" id="PF04773">
    <property type="entry name" value="FecR"/>
    <property type="match status" value="1"/>
</dbReference>
<dbReference type="Gene3D" id="2.60.120.1440">
    <property type="match status" value="1"/>
</dbReference>
<dbReference type="InterPro" id="IPR012373">
    <property type="entry name" value="Ferrdict_sens_TM"/>
</dbReference>
<proteinExistence type="predicted"/>
<dbReference type="EMBL" id="JALPRF010000004">
    <property type="protein sequence ID" value="MCK8494739.1"/>
    <property type="molecule type" value="Genomic_DNA"/>
</dbReference>
<evidence type="ECO:0000259" key="2">
    <source>
        <dbReference type="Pfam" id="PF04773"/>
    </source>
</evidence>
<sequence length="337" mass="38351">MADSNDKELLRRYLADQCSASEREQLEAWLTTPDGLALMQELIDEESLPAPTDLPAETTSERALQSRVWGRLQDAIDAEQRQSARIIPFRRYWSYAVAAALAGLGLFWFWPATRTPTEPVAFRQVVTPAGQKARVKLPDGTEVWLNAQSRLRYASTFSHTAQRVVELEGEAYFDVAHDKQHPFIVRSGTLTTRVLGTQFNVRAYADDPDVEVAVVSGNVRVMDDQRDSVNLLPNQKSHYDRHTHTLDQQTITDATDYRAWTNDRLILDNVTIAEAVRLLNRRFAVQIQVPQEKLRHCQITTRFEKPSLPDVLTVLCSYLNATYQHRGSRITITRKGC</sequence>
<keyword evidence="1" id="KW-1133">Transmembrane helix</keyword>
<keyword evidence="1" id="KW-0472">Membrane</keyword>
<organism evidence="4 5">
    <name type="scientific">Spirosoma liriopis</name>
    <dbReference type="NCBI Taxonomy" id="2937440"/>
    <lineage>
        <taxon>Bacteria</taxon>
        <taxon>Pseudomonadati</taxon>
        <taxon>Bacteroidota</taxon>
        <taxon>Cytophagia</taxon>
        <taxon>Cytophagales</taxon>
        <taxon>Cytophagaceae</taxon>
        <taxon>Spirosoma</taxon>
    </lineage>
</organism>
<dbReference type="Pfam" id="PF16344">
    <property type="entry name" value="FecR_C"/>
    <property type="match status" value="1"/>
</dbReference>
<comment type="caution">
    <text evidence="4">The sequence shown here is derived from an EMBL/GenBank/DDBJ whole genome shotgun (WGS) entry which is preliminary data.</text>
</comment>
<dbReference type="PANTHER" id="PTHR30273">
    <property type="entry name" value="PERIPLASMIC SIGNAL SENSOR AND SIGMA FACTOR ACTIVATOR FECR-RELATED"/>
    <property type="match status" value="1"/>
</dbReference>
<keyword evidence="1" id="KW-0812">Transmembrane</keyword>
<feature type="domain" description="FecR protein" evidence="2">
    <location>
        <begin position="124"/>
        <end position="220"/>
    </location>
</feature>
<name>A0ABT0HRE3_9BACT</name>
<dbReference type="PANTHER" id="PTHR30273:SF2">
    <property type="entry name" value="PROTEIN FECR"/>
    <property type="match status" value="1"/>
</dbReference>
<evidence type="ECO:0000256" key="1">
    <source>
        <dbReference type="SAM" id="Phobius"/>
    </source>
</evidence>
<evidence type="ECO:0000313" key="4">
    <source>
        <dbReference type="EMBL" id="MCK8494739.1"/>
    </source>
</evidence>
<dbReference type="PIRSF" id="PIRSF018266">
    <property type="entry name" value="FecR"/>
    <property type="match status" value="1"/>
</dbReference>
<reference evidence="4 5" key="1">
    <citation type="submission" date="2022-04" db="EMBL/GenBank/DDBJ databases">
        <title>Spirosoma sp. strain RP8 genome sequencing and assembly.</title>
        <authorList>
            <person name="Jung Y."/>
        </authorList>
    </citation>
    <scope>NUCLEOTIDE SEQUENCE [LARGE SCALE GENOMIC DNA]</scope>
    <source>
        <strain evidence="4 5">RP8</strain>
    </source>
</reference>
<feature type="transmembrane region" description="Helical" evidence="1">
    <location>
        <begin position="92"/>
        <end position="110"/>
    </location>
</feature>
<protein>
    <submittedName>
        <fullName evidence="4">FecR domain-containing protein</fullName>
    </submittedName>
</protein>
<evidence type="ECO:0000259" key="3">
    <source>
        <dbReference type="Pfam" id="PF16344"/>
    </source>
</evidence>
<dbReference type="InterPro" id="IPR032508">
    <property type="entry name" value="FecR_C"/>
</dbReference>
<gene>
    <name evidence="4" type="ORF">M0L20_22920</name>
</gene>
<keyword evidence="5" id="KW-1185">Reference proteome</keyword>
<dbReference type="RefSeq" id="WP_248479318.1">
    <property type="nucleotide sequence ID" value="NZ_JALPRF010000004.1"/>
</dbReference>
<feature type="domain" description="Protein FecR C-terminal" evidence="3">
    <location>
        <begin position="264"/>
        <end position="332"/>
    </location>
</feature>
<dbReference type="Proteomes" id="UP001202180">
    <property type="component" value="Unassembled WGS sequence"/>
</dbReference>
<dbReference type="InterPro" id="IPR006860">
    <property type="entry name" value="FecR"/>
</dbReference>
<accession>A0ABT0HRE3</accession>
<dbReference type="Gene3D" id="3.55.50.30">
    <property type="match status" value="1"/>
</dbReference>
<evidence type="ECO:0000313" key="5">
    <source>
        <dbReference type="Proteomes" id="UP001202180"/>
    </source>
</evidence>